<feature type="domain" description="SH3b" evidence="6">
    <location>
        <begin position="141"/>
        <end position="205"/>
    </location>
</feature>
<dbReference type="Pfam" id="PF00877">
    <property type="entry name" value="NLPC_P60"/>
    <property type="match status" value="1"/>
</dbReference>
<feature type="chain" id="PRO_5047016238" evidence="5">
    <location>
        <begin position="28"/>
        <end position="448"/>
    </location>
</feature>
<evidence type="ECO:0000259" key="6">
    <source>
        <dbReference type="PROSITE" id="PS51781"/>
    </source>
</evidence>
<dbReference type="InterPro" id="IPR003646">
    <property type="entry name" value="SH3-like_bac-type"/>
</dbReference>
<reference evidence="8 9" key="1">
    <citation type="submission" date="2021-06" db="EMBL/GenBank/DDBJ databases">
        <authorList>
            <person name="Sun Q."/>
            <person name="Li D."/>
        </authorList>
    </citation>
    <scope>NUCLEOTIDE SEQUENCE [LARGE SCALE GENOMIC DNA]</scope>
    <source>
        <strain evidence="8 9">N19</strain>
    </source>
</reference>
<feature type="domain" description="SH3b" evidence="6">
    <location>
        <begin position="56"/>
        <end position="121"/>
    </location>
</feature>
<keyword evidence="5" id="KW-0732">Signal</keyword>
<dbReference type="PROSITE" id="PS51781">
    <property type="entry name" value="SH3B"/>
    <property type="match status" value="3"/>
</dbReference>
<evidence type="ECO:0000256" key="2">
    <source>
        <dbReference type="ARBA" id="ARBA00022801"/>
    </source>
</evidence>
<evidence type="ECO:0000256" key="4">
    <source>
        <dbReference type="SAM" id="MobiDB-lite"/>
    </source>
</evidence>
<feature type="domain" description="NlpC/P60" evidence="7">
    <location>
        <begin position="324"/>
        <end position="447"/>
    </location>
</feature>
<sequence>MFTEKKTKTTLSKALALGMVATSVSLAGQTATADATNKENTDTTSIYKTQTQTYTTKTGTVTASALNIRKGPSTSYAIVGSLKSGQTVTITETDSATGWYKIKTSAGVVGYVSNHYIKVAGQVNTGGSTGGNTTTTPSTTTKTGTVTATSLYVRSGPSTAHSIVTTLSKGHVVTITGTASTGWHQVKTATGKSGYVGPNYIKVSSTTSGDTNTGSNNSQTGVYVVQSYSTISKVGKVNTNSLNVRSGPSTSYGVKGSVTKGNVVGILKQYSNGWYEVKLANGTTGCVSGSYLTITSGTSSDITSGSTSGSTNTGGNTGTSTNVSAKVQAVVNMVKAQVGKPYVWGATGPSSFDCSGLTYYCYRNAAGITLNRTSSAQASNGRYVSKSNLQPGDLVFFNSGTSTIRHVGMYVGNGQFIHAPAPGQRVKYENLYSSYYVRGYVTARRIIG</sequence>
<dbReference type="EMBL" id="JAHLOQ010000022">
    <property type="protein sequence ID" value="MBU5336535.1"/>
    <property type="molecule type" value="Genomic_DNA"/>
</dbReference>
<name>A0ABS6DXF8_9FIRM</name>
<feature type="domain" description="SH3b" evidence="6">
    <location>
        <begin position="232"/>
        <end position="296"/>
    </location>
</feature>
<dbReference type="RefSeq" id="WP_216569809.1">
    <property type="nucleotide sequence ID" value="NZ_JAHLOQ010000022.1"/>
</dbReference>
<feature type="signal peptide" evidence="5">
    <location>
        <begin position="1"/>
        <end position="27"/>
    </location>
</feature>
<organism evidence="8 9">
    <name type="scientific">Intestinibacter bartlettii</name>
    <dbReference type="NCBI Taxonomy" id="261299"/>
    <lineage>
        <taxon>Bacteria</taxon>
        <taxon>Bacillati</taxon>
        <taxon>Bacillota</taxon>
        <taxon>Clostridia</taxon>
        <taxon>Peptostreptococcales</taxon>
        <taxon>Peptostreptococcaceae</taxon>
        <taxon>Intestinibacter</taxon>
    </lineage>
</organism>
<dbReference type="PROSITE" id="PS51935">
    <property type="entry name" value="NLPC_P60"/>
    <property type="match status" value="1"/>
</dbReference>
<evidence type="ECO:0000256" key="5">
    <source>
        <dbReference type="SAM" id="SignalP"/>
    </source>
</evidence>
<dbReference type="SMART" id="SM00287">
    <property type="entry name" value="SH3b"/>
    <property type="match status" value="3"/>
</dbReference>
<gene>
    <name evidence="8" type="ORF">KQI20_08795</name>
</gene>
<dbReference type="PANTHER" id="PTHR47053:SF1">
    <property type="entry name" value="MUREIN DD-ENDOPEPTIDASE MEPH-RELATED"/>
    <property type="match status" value="1"/>
</dbReference>
<dbReference type="Proteomes" id="UP001196301">
    <property type="component" value="Unassembled WGS sequence"/>
</dbReference>
<evidence type="ECO:0000313" key="9">
    <source>
        <dbReference type="Proteomes" id="UP001196301"/>
    </source>
</evidence>
<accession>A0ABS6DXF8</accession>
<keyword evidence="1" id="KW-0645">Protease</keyword>
<protein>
    <submittedName>
        <fullName evidence="8">SH3 domain-containing protein</fullName>
    </submittedName>
</protein>
<comment type="caution">
    <text evidence="8">The sequence shown here is derived from an EMBL/GenBank/DDBJ whole genome shotgun (WGS) entry which is preliminary data.</text>
</comment>
<keyword evidence="2" id="KW-0378">Hydrolase</keyword>
<feature type="region of interest" description="Disordered" evidence="4">
    <location>
        <begin position="299"/>
        <end position="319"/>
    </location>
</feature>
<dbReference type="PANTHER" id="PTHR47053">
    <property type="entry name" value="MUREIN DD-ENDOPEPTIDASE MEPH-RELATED"/>
    <property type="match status" value="1"/>
</dbReference>
<dbReference type="InterPro" id="IPR051202">
    <property type="entry name" value="Peptidase_C40"/>
</dbReference>
<proteinExistence type="predicted"/>
<evidence type="ECO:0000256" key="3">
    <source>
        <dbReference type="ARBA" id="ARBA00022807"/>
    </source>
</evidence>
<evidence type="ECO:0000313" key="8">
    <source>
        <dbReference type="EMBL" id="MBU5336535.1"/>
    </source>
</evidence>
<dbReference type="InterPro" id="IPR000064">
    <property type="entry name" value="NLP_P60_dom"/>
</dbReference>
<keyword evidence="9" id="KW-1185">Reference proteome</keyword>
<evidence type="ECO:0000256" key="1">
    <source>
        <dbReference type="ARBA" id="ARBA00022670"/>
    </source>
</evidence>
<evidence type="ECO:0000259" key="7">
    <source>
        <dbReference type="PROSITE" id="PS51935"/>
    </source>
</evidence>
<dbReference type="Pfam" id="PF08239">
    <property type="entry name" value="SH3_3"/>
    <property type="match status" value="3"/>
</dbReference>
<keyword evidence="3" id="KW-0788">Thiol protease</keyword>